<evidence type="ECO:0000313" key="2">
    <source>
        <dbReference type="EMBL" id="MCP8938793.1"/>
    </source>
</evidence>
<keyword evidence="3" id="KW-1185">Reference proteome</keyword>
<reference evidence="2 3" key="1">
    <citation type="submission" date="2022-07" db="EMBL/GenBank/DDBJ databases">
        <authorList>
            <person name="Li W.-J."/>
            <person name="Deng Q.-Q."/>
        </authorList>
    </citation>
    <scope>NUCLEOTIDE SEQUENCE [LARGE SCALE GENOMIC DNA]</scope>
    <source>
        <strain evidence="2 3">SYSU M60028</strain>
    </source>
</reference>
<keyword evidence="1" id="KW-0732">Signal</keyword>
<name>A0ABT1LEX4_9HYPH</name>
<evidence type="ECO:0008006" key="4">
    <source>
        <dbReference type="Google" id="ProtNLM"/>
    </source>
</evidence>
<protein>
    <recommendedName>
        <fullName evidence="4">TPM domain-containing protein</fullName>
    </recommendedName>
</protein>
<sequence length="121" mass="13204">MRRLLLGALAALLPATAQAGYAPREPWQKKTLAAIRREAKAVRAARFERRDKLVLLMVDDGGRRDGYVETICVVLSQAGIPDGFAVVVQVLDEHAARRGLALEMGRAICTKMEDGGLVTFD</sequence>
<organism evidence="2 3">
    <name type="scientific">Alsobacter ponti</name>
    <dbReference type="NCBI Taxonomy" id="2962936"/>
    <lineage>
        <taxon>Bacteria</taxon>
        <taxon>Pseudomonadati</taxon>
        <taxon>Pseudomonadota</taxon>
        <taxon>Alphaproteobacteria</taxon>
        <taxon>Hyphomicrobiales</taxon>
        <taxon>Alsobacteraceae</taxon>
        <taxon>Alsobacter</taxon>
    </lineage>
</organism>
<evidence type="ECO:0000313" key="3">
    <source>
        <dbReference type="Proteomes" id="UP001205890"/>
    </source>
</evidence>
<dbReference type="RefSeq" id="WP_254741059.1">
    <property type="nucleotide sequence ID" value="NZ_JANCLU010000007.1"/>
</dbReference>
<dbReference type="Proteomes" id="UP001205890">
    <property type="component" value="Unassembled WGS sequence"/>
</dbReference>
<gene>
    <name evidence="2" type="ORF">NK718_09730</name>
</gene>
<feature type="signal peptide" evidence="1">
    <location>
        <begin position="1"/>
        <end position="19"/>
    </location>
</feature>
<feature type="chain" id="PRO_5046074255" description="TPM domain-containing protein" evidence="1">
    <location>
        <begin position="20"/>
        <end position="121"/>
    </location>
</feature>
<comment type="caution">
    <text evidence="2">The sequence shown here is derived from an EMBL/GenBank/DDBJ whole genome shotgun (WGS) entry which is preliminary data.</text>
</comment>
<dbReference type="EMBL" id="JANCLU010000007">
    <property type="protein sequence ID" value="MCP8938793.1"/>
    <property type="molecule type" value="Genomic_DNA"/>
</dbReference>
<evidence type="ECO:0000256" key="1">
    <source>
        <dbReference type="SAM" id="SignalP"/>
    </source>
</evidence>
<proteinExistence type="predicted"/>
<accession>A0ABT1LEX4</accession>